<feature type="chain" id="PRO_5041713665" description="Sirohydrochlorin cobaltochelatase" evidence="1">
    <location>
        <begin position="24"/>
        <end position="556"/>
    </location>
</feature>
<sequence>MLLIRISLHVCAILACGASWVSAETSDVGFLVVAPDRGYLGNQEIQTVFEQFKERYAPASLALVGRDYNGVGSEYSSYLSRAVQELARDGAARIVAIPLFLSEADPVLRKVIAHLPAYTAARAVRWAPAMAQSYLTGQIMLDRVEATSQDPQQERLFMIGVGAPDEAGEQALKADLGKLAAYVSLRKAFKEVQAVVYYDRDAAGAEDKNKAVDALLMQAAAKKGRTIAVPATLGPKFDHSMALTNWLGDKFREMDVAYVKDELLPHPNVLLWLKKTANRYLPASAGEIGVIVMPHGATQPWNDAVEHIINPLKTRYPLEIAFGMGDAEIIQQAVTRLEDQGIRRIVFGRMYALSHHMEERIEYILGLAPAPASHDHDHPLPAQVRSAALFAGFGGYEEYPGVAEILHQRIMEVSQEPSTETVLLLAHGDRSEEGNAKWMHVMQSHIERLRQDPHCARLRALRAATAREDWPELRDPAMAEIKASIREDAKQGRVLVIANRLYGSGPYKKLLADVEYVLNEKGLAHPLLTRWLEEEVDKAAAALAAPLDDAPPIAGR</sequence>
<keyword evidence="3" id="KW-1185">Reference proteome</keyword>
<accession>A0AA86T248</accession>
<protein>
    <recommendedName>
        <fullName evidence="4">Sirohydrochlorin cobaltochelatase</fullName>
    </recommendedName>
</protein>
<dbReference type="Proteomes" id="UP001179121">
    <property type="component" value="Chromosome"/>
</dbReference>
<dbReference type="SUPFAM" id="SSF53800">
    <property type="entry name" value="Chelatase"/>
    <property type="match status" value="2"/>
</dbReference>
<gene>
    <name evidence="2" type="ORF">DNFV4_00734</name>
</gene>
<organism evidence="2 3">
    <name type="scientific">Nitrospira tepida</name>
    <dbReference type="NCBI Taxonomy" id="2973512"/>
    <lineage>
        <taxon>Bacteria</taxon>
        <taxon>Pseudomonadati</taxon>
        <taxon>Nitrospirota</taxon>
        <taxon>Nitrospiria</taxon>
        <taxon>Nitrospirales</taxon>
        <taxon>Nitrospiraceae</taxon>
        <taxon>Nitrospira</taxon>
    </lineage>
</organism>
<reference evidence="2" key="1">
    <citation type="submission" date="2022-10" db="EMBL/GenBank/DDBJ databases">
        <authorList>
            <person name="Koch H."/>
        </authorList>
    </citation>
    <scope>NUCLEOTIDE SEQUENCE</scope>
    <source>
        <strain evidence="2">DNF</strain>
    </source>
</reference>
<feature type="signal peptide" evidence="1">
    <location>
        <begin position="1"/>
        <end position="23"/>
    </location>
</feature>
<keyword evidence="1" id="KW-0732">Signal</keyword>
<name>A0AA86T248_9BACT</name>
<dbReference type="EMBL" id="OX365700">
    <property type="protein sequence ID" value="CAI4030306.1"/>
    <property type="molecule type" value="Genomic_DNA"/>
</dbReference>
<evidence type="ECO:0008006" key="4">
    <source>
        <dbReference type="Google" id="ProtNLM"/>
    </source>
</evidence>
<dbReference type="AlphaFoldDB" id="A0AA86T248"/>
<dbReference type="RefSeq" id="WP_289267299.1">
    <property type="nucleotide sequence ID" value="NZ_OX365700.1"/>
</dbReference>
<evidence type="ECO:0000256" key="1">
    <source>
        <dbReference type="SAM" id="SignalP"/>
    </source>
</evidence>
<dbReference type="PROSITE" id="PS51257">
    <property type="entry name" value="PROKAR_LIPOPROTEIN"/>
    <property type="match status" value="1"/>
</dbReference>
<dbReference type="Gene3D" id="3.40.50.1400">
    <property type="match status" value="2"/>
</dbReference>
<proteinExistence type="predicted"/>
<evidence type="ECO:0000313" key="2">
    <source>
        <dbReference type="EMBL" id="CAI4030306.1"/>
    </source>
</evidence>
<dbReference type="KEGG" id="nti:DNFV4_00734"/>
<evidence type="ECO:0000313" key="3">
    <source>
        <dbReference type="Proteomes" id="UP001179121"/>
    </source>
</evidence>